<protein>
    <submittedName>
        <fullName evidence="2">Nuclear transport factor 2 family protein</fullName>
    </submittedName>
</protein>
<dbReference type="Pfam" id="PF14534">
    <property type="entry name" value="DUF4440"/>
    <property type="match status" value="1"/>
</dbReference>
<dbReference type="Gene3D" id="3.10.450.50">
    <property type="match status" value="1"/>
</dbReference>
<proteinExistence type="predicted"/>
<reference evidence="4 5" key="1">
    <citation type="submission" date="2020-01" db="EMBL/GenBank/DDBJ databases">
        <title>Genetics and antimicrobial susceptibilities of Nocardia species isolated from the soil; a comparison with species isolated from humans.</title>
        <authorList>
            <person name="Carrasco G."/>
            <person name="Monzon S."/>
            <person name="Sansegundo M."/>
            <person name="Garcia E."/>
            <person name="Garrido N."/>
            <person name="Medina M.J."/>
            <person name="Villalon P."/>
            <person name="Ramirez-Arocha A.C."/>
            <person name="Jimenez P."/>
            <person name="Cuesta I."/>
            <person name="Valdezate S."/>
        </authorList>
    </citation>
    <scope>NUCLEOTIDE SEQUENCE [LARGE SCALE GENOMIC DNA]</scope>
    <source>
        <strain evidence="2 4">CNM20110639</strain>
        <strain evidence="3 5">CNM20110649</strain>
    </source>
</reference>
<evidence type="ECO:0000313" key="4">
    <source>
        <dbReference type="Proteomes" id="UP000468928"/>
    </source>
</evidence>
<sequence>MTNETEDVAALIEAYQNGWARRDASTLQSIWDPEYETVYCPSESARPIVGKAAIDQYFDRVFRDIREVHFMTVSDLRIDIIERVAYAFFSFHIEGETTGGTETFIVRGRNTLIAHRTDDGWKGIHYHESLQGPLAP</sequence>
<evidence type="ECO:0000313" key="3">
    <source>
        <dbReference type="EMBL" id="NEW55388.1"/>
    </source>
</evidence>
<dbReference type="InterPro" id="IPR027843">
    <property type="entry name" value="DUF4440"/>
</dbReference>
<name>A0A6P1DAD4_9NOCA</name>
<evidence type="ECO:0000313" key="2">
    <source>
        <dbReference type="EMBL" id="NEW45673.1"/>
    </source>
</evidence>
<dbReference type="EMBL" id="JAAGUX010000008">
    <property type="protein sequence ID" value="NEW55388.1"/>
    <property type="molecule type" value="Genomic_DNA"/>
</dbReference>
<feature type="domain" description="DUF4440" evidence="1">
    <location>
        <begin position="8"/>
        <end position="122"/>
    </location>
</feature>
<dbReference type="SUPFAM" id="SSF54427">
    <property type="entry name" value="NTF2-like"/>
    <property type="match status" value="1"/>
</dbReference>
<dbReference type="Proteomes" id="UP000468928">
    <property type="component" value="Unassembled WGS sequence"/>
</dbReference>
<keyword evidence="5" id="KW-1185">Reference proteome</keyword>
<comment type="caution">
    <text evidence="2">The sequence shown here is derived from an EMBL/GenBank/DDBJ whole genome shotgun (WGS) entry which is preliminary data.</text>
</comment>
<gene>
    <name evidence="2" type="ORF">GV789_14630</name>
    <name evidence="3" type="ORF">GV794_06950</name>
</gene>
<evidence type="ECO:0000313" key="5">
    <source>
        <dbReference type="Proteomes" id="UP000470876"/>
    </source>
</evidence>
<dbReference type="AlphaFoldDB" id="A0A6P1DAD4"/>
<dbReference type="EMBL" id="JAAGUZ010000035">
    <property type="protein sequence ID" value="NEW45673.1"/>
    <property type="molecule type" value="Genomic_DNA"/>
</dbReference>
<evidence type="ECO:0000259" key="1">
    <source>
        <dbReference type="Pfam" id="PF14534"/>
    </source>
</evidence>
<dbReference type="Proteomes" id="UP000470876">
    <property type="component" value="Unassembled WGS sequence"/>
</dbReference>
<dbReference type="InterPro" id="IPR032710">
    <property type="entry name" value="NTF2-like_dom_sf"/>
</dbReference>
<dbReference type="RefSeq" id="WP_163824745.1">
    <property type="nucleotide sequence ID" value="NZ_JAAGUX010000008.1"/>
</dbReference>
<organism evidence="2 4">
    <name type="scientific">Nocardia cyriacigeorgica</name>
    <dbReference type="NCBI Taxonomy" id="135487"/>
    <lineage>
        <taxon>Bacteria</taxon>
        <taxon>Bacillati</taxon>
        <taxon>Actinomycetota</taxon>
        <taxon>Actinomycetes</taxon>
        <taxon>Mycobacteriales</taxon>
        <taxon>Nocardiaceae</taxon>
        <taxon>Nocardia</taxon>
    </lineage>
</organism>
<accession>A0A6P1DAD4</accession>